<evidence type="ECO:0000313" key="7">
    <source>
        <dbReference type="Proteomes" id="UP000253094"/>
    </source>
</evidence>
<dbReference type="Proteomes" id="UP000253094">
    <property type="component" value="Unassembled WGS sequence"/>
</dbReference>
<name>A0A367FFM6_9ACTN</name>
<accession>A0A367FFM6</accession>
<feature type="domain" description="Plastocyanin-like" evidence="5">
    <location>
        <begin position="121"/>
        <end position="208"/>
    </location>
</feature>
<keyword evidence="3" id="KW-0186">Copper</keyword>
<dbReference type="SUPFAM" id="SSF49503">
    <property type="entry name" value="Cupredoxins"/>
    <property type="match status" value="2"/>
</dbReference>
<protein>
    <recommendedName>
        <fullName evidence="5">Plastocyanin-like domain-containing protein</fullName>
    </recommendedName>
</protein>
<reference evidence="6 7" key="1">
    <citation type="submission" date="2018-06" db="EMBL/GenBank/DDBJ databases">
        <title>Sphaerisporangium craniellae sp. nov., isolated from a marine sponge in the South China Sea.</title>
        <authorList>
            <person name="Li L."/>
        </authorList>
    </citation>
    <scope>NUCLEOTIDE SEQUENCE [LARGE SCALE GENOMIC DNA]</scope>
    <source>
        <strain evidence="6 7">CCTCC AA 208026</strain>
    </source>
</reference>
<proteinExistence type="predicted"/>
<evidence type="ECO:0000256" key="4">
    <source>
        <dbReference type="SAM" id="SignalP"/>
    </source>
</evidence>
<keyword evidence="7" id="KW-1185">Reference proteome</keyword>
<organism evidence="6 7">
    <name type="scientific">Sphaerisporangium album</name>
    <dbReference type="NCBI Taxonomy" id="509200"/>
    <lineage>
        <taxon>Bacteria</taxon>
        <taxon>Bacillati</taxon>
        <taxon>Actinomycetota</taxon>
        <taxon>Actinomycetes</taxon>
        <taxon>Streptosporangiales</taxon>
        <taxon>Streptosporangiaceae</taxon>
        <taxon>Sphaerisporangium</taxon>
    </lineage>
</organism>
<evidence type="ECO:0000313" key="6">
    <source>
        <dbReference type="EMBL" id="RCG28622.1"/>
    </source>
</evidence>
<evidence type="ECO:0000256" key="3">
    <source>
        <dbReference type="ARBA" id="ARBA00023008"/>
    </source>
</evidence>
<evidence type="ECO:0000256" key="2">
    <source>
        <dbReference type="ARBA" id="ARBA00023002"/>
    </source>
</evidence>
<keyword evidence="2" id="KW-0560">Oxidoreductase</keyword>
<keyword evidence="1" id="KW-0479">Metal-binding</keyword>
<dbReference type="InterPro" id="IPR008972">
    <property type="entry name" value="Cupredoxin"/>
</dbReference>
<sequence>MFLMRAPHASARRFALACGALTTATVLLTQPPATAQPSLTTRSSATAKSAVTALPAATAGSGAAAERTRASTAAALPSSPCTPNAGVRACELWAKTGTLALPGGVTVPIWGYAAAAGDPPSLPGPLLLATAGETVRVTVHNMLGEATSLGLPEQDVPPDTTGAAPGASRTYEFTATRPGTFRYEAGLTGGGPRQVAMGLAGALVVRPASGGGAYGTPTTAFDDEALVVLQGIDPAFNAAPSTYPMSRYRPRYWLINGAAYPDTAPIPTAQGHRLLLRYVNAGLEDHPMSLAGAYQSVVGADGREAGHPYTVLSETVIAGGTMDAVVAVPPGAPPLIPLFEAARHIDNAGHVTAGTVDLGGMLTFIAVTP</sequence>
<keyword evidence="4" id="KW-0732">Signal</keyword>
<dbReference type="AlphaFoldDB" id="A0A367FFM6"/>
<feature type="chain" id="PRO_5016885115" description="Plastocyanin-like domain-containing protein" evidence="4">
    <location>
        <begin position="36"/>
        <end position="369"/>
    </location>
</feature>
<evidence type="ECO:0000259" key="5">
    <source>
        <dbReference type="Pfam" id="PF07732"/>
    </source>
</evidence>
<dbReference type="Gene3D" id="2.60.40.420">
    <property type="entry name" value="Cupredoxins - blue copper proteins"/>
    <property type="match status" value="1"/>
</dbReference>
<dbReference type="GO" id="GO:0016491">
    <property type="term" value="F:oxidoreductase activity"/>
    <property type="evidence" value="ECO:0007669"/>
    <property type="project" value="UniProtKB-KW"/>
</dbReference>
<dbReference type="InterPro" id="IPR045087">
    <property type="entry name" value="Cu-oxidase_fam"/>
</dbReference>
<dbReference type="PANTHER" id="PTHR11709:SF394">
    <property type="entry name" value="FI03373P-RELATED"/>
    <property type="match status" value="1"/>
</dbReference>
<feature type="signal peptide" evidence="4">
    <location>
        <begin position="1"/>
        <end position="35"/>
    </location>
</feature>
<dbReference type="PANTHER" id="PTHR11709">
    <property type="entry name" value="MULTI-COPPER OXIDASE"/>
    <property type="match status" value="1"/>
</dbReference>
<dbReference type="GO" id="GO:0005507">
    <property type="term" value="F:copper ion binding"/>
    <property type="evidence" value="ECO:0007669"/>
    <property type="project" value="InterPro"/>
</dbReference>
<comment type="caution">
    <text evidence="6">The sequence shown here is derived from an EMBL/GenBank/DDBJ whole genome shotgun (WGS) entry which is preliminary data.</text>
</comment>
<evidence type="ECO:0000256" key="1">
    <source>
        <dbReference type="ARBA" id="ARBA00022723"/>
    </source>
</evidence>
<gene>
    <name evidence="6" type="ORF">DQ384_23015</name>
</gene>
<dbReference type="Pfam" id="PF07732">
    <property type="entry name" value="Cu-oxidase_3"/>
    <property type="match status" value="1"/>
</dbReference>
<dbReference type="InterPro" id="IPR011707">
    <property type="entry name" value="Cu-oxidase-like_N"/>
</dbReference>
<dbReference type="EMBL" id="QOIL01000013">
    <property type="protein sequence ID" value="RCG28622.1"/>
    <property type="molecule type" value="Genomic_DNA"/>
</dbReference>